<evidence type="ECO:0000313" key="2">
    <source>
        <dbReference type="Proteomes" id="UP000658980"/>
    </source>
</evidence>
<protein>
    <submittedName>
        <fullName evidence="1">Uncharacterized protein</fullName>
    </submittedName>
</protein>
<gene>
    <name evidence="1" type="ORF">H9630_15040</name>
</gene>
<dbReference type="Pfam" id="PF21845">
    <property type="entry name" value="DUF6904"/>
    <property type="match status" value="1"/>
</dbReference>
<evidence type="ECO:0000313" key="1">
    <source>
        <dbReference type="EMBL" id="MBD8016143.1"/>
    </source>
</evidence>
<organism evidence="1 2">
    <name type="scientific">Planococcus wigleyi</name>
    <dbReference type="NCBI Taxonomy" id="2762216"/>
    <lineage>
        <taxon>Bacteria</taxon>
        <taxon>Bacillati</taxon>
        <taxon>Bacillota</taxon>
        <taxon>Bacilli</taxon>
        <taxon>Bacillales</taxon>
        <taxon>Caryophanaceae</taxon>
        <taxon>Planococcus</taxon>
    </lineage>
</organism>
<dbReference type="RefSeq" id="WP_191716316.1">
    <property type="nucleotide sequence ID" value="NZ_JACSPU010000005.1"/>
</dbReference>
<accession>A0ABR8WGL5</accession>
<keyword evidence="2" id="KW-1185">Reference proteome</keyword>
<comment type="caution">
    <text evidence="1">The sequence shown here is derived from an EMBL/GenBank/DDBJ whole genome shotgun (WGS) entry which is preliminary data.</text>
</comment>
<reference evidence="1 2" key="1">
    <citation type="submission" date="2020-08" db="EMBL/GenBank/DDBJ databases">
        <title>A Genomic Blueprint of the Chicken Gut Microbiome.</title>
        <authorList>
            <person name="Gilroy R."/>
            <person name="Ravi A."/>
            <person name="Getino M."/>
            <person name="Pursley I."/>
            <person name="Horton D.L."/>
            <person name="Alikhan N.-F."/>
            <person name="Baker D."/>
            <person name="Gharbi K."/>
            <person name="Hall N."/>
            <person name="Watson M."/>
            <person name="Adriaenssens E.M."/>
            <person name="Foster-Nyarko E."/>
            <person name="Jarju S."/>
            <person name="Secka A."/>
            <person name="Antonio M."/>
            <person name="Oren A."/>
            <person name="Chaudhuri R."/>
            <person name="La Ragione R.M."/>
            <person name="Hildebrand F."/>
            <person name="Pallen M.J."/>
        </authorList>
    </citation>
    <scope>NUCLEOTIDE SEQUENCE [LARGE SCALE GENOMIC DNA]</scope>
    <source>
        <strain evidence="1 2">Sa1BUA13</strain>
    </source>
</reference>
<dbReference type="EMBL" id="JACSPU010000005">
    <property type="protein sequence ID" value="MBD8016143.1"/>
    <property type="molecule type" value="Genomic_DNA"/>
</dbReference>
<sequence length="46" mass="5286">MLQITYTPQFAGDYLDLDELSEALHAIVGDEDELLDYETVRLRVLT</sequence>
<proteinExistence type="predicted"/>
<dbReference type="Proteomes" id="UP000658980">
    <property type="component" value="Unassembled WGS sequence"/>
</dbReference>
<dbReference type="InterPro" id="IPR054199">
    <property type="entry name" value="DUF6904"/>
</dbReference>
<name>A0ABR8WGL5_9BACL</name>